<reference evidence="3" key="1">
    <citation type="submission" date="2016-10" db="EMBL/GenBank/DDBJ databases">
        <authorList>
            <person name="Varghese N."/>
            <person name="Submissions S."/>
        </authorList>
    </citation>
    <scope>NUCLEOTIDE SEQUENCE [LARGE SCALE GENOMIC DNA]</scope>
    <source>
        <strain evidence="3">DSM 241</strain>
    </source>
</reference>
<organism evidence="2 3">
    <name type="scientific">Ectothiorhodospira marina</name>
    <dbReference type="NCBI Taxonomy" id="1396821"/>
    <lineage>
        <taxon>Bacteria</taxon>
        <taxon>Pseudomonadati</taxon>
        <taxon>Pseudomonadota</taxon>
        <taxon>Gammaproteobacteria</taxon>
        <taxon>Chromatiales</taxon>
        <taxon>Ectothiorhodospiraceae</taxon>
        <taxon>Ectothiorhodospira</taxon>
    </lineage>
</organism>
<dbReference type="GO" id="GO:0008233">
    <property type="term" value="F:peptidase activity"/>
    <property type="evidence" value="ECO:0007669"/>
    <property type="project" value="UniProtKB-KW"/>
</dbReference>
<dbReference type="InterPro" id="IPR001539">
    <property type="entry name" value="Peptidase_U32"/>
</dbReference>
<dbReference type="STRING" id="1396821.SAMN05444515_1138"/>
<keyword evidence="1" id="KW-0411">Iron-sulfur</keyword>
<keyword evidence="3" id="KW-1185">Reference proteome</keyword>
<feature type="binding site" evidence="1">
    <location>
        <position position="186"/>
    </location>
    <ligand>
        <name>[4Fe-4S] cluster</name>
        <dbReference type="ChEBI" id="CHEBI:49883"/>
    </ligand>
</feature>
<dbReference type="RefSeq" id="WP_090254407.1">
    <property type="nucleotide sequence ID" value="NZ_FOAA01000013.1"/>
</dbReference>
<keyword evidence="1" id="KW-0831">Ubiquinone biosynthesis</keyword>
<evidence type="ECO:0000313" key="2">
    <source>
        <dbReference type="EMBL" id="SEL29237.1"/>
    </source>
</evidence>
<evidence type="ECO:0000313" key="3">
    <source>
        <dbReference type="Proteomes" id="UP000199256"/>
    </source>
</evidence>
<dbReference type="PANTHER" id="PTHR30217:SF11">
    <property type="entry name" value="UBIQUINONE BIOSYNTHESIS PROTEIN UBIV"/>
    <property type="match status" value="1"/>
</dbReference>
<name>A0A1H7P2E4_9GAMM</name>
<accession>A0A1H7P2E4</accession>
<comment type="subunit">
    <text evidence="1">Forms a heterodimer with UbiU.</text>
</comment>
<sequence>MKLSLGPIQYYWPRERVMDFYKAVEAAPVDIVYLGETVCSKRRELRPADWLELADRLSAASKTVVMSTLALMEAESEQLALERLVNNGRYMIEANDATGLGLSTGKPFVAGPHINTYNAGTLKELADVGAVRWVMPVELSRDILAAMHAARPQGLETEVWGFGRLPLAFSARCFTARARNLPKDNCELACIDYPGGLSMSTQDGNDFLNINGIQLQSADPANLIHAVPELLDMGVEVLRISPEPEGTEQVIQAFRDCIEGTRSSAQAMEQIKGLYPRFSNGYWKGEAGMNWQESLSA</sequence>
<dbReference type="Pfam" id="PF01136">
    <property type="entry name" value="Peptidase_U32"/>
    <property type="match status" value="1"/>
</dbReference>
<dbReference type="GO" id="GO:0006508">
    <property type="term" value="P:proteolysis"/>
    <property type="evidence" value="ECO:0007669"/>
    <property type="project" value="UniProtKB-KW"/>
</dbReference>
<dbReference type="GO" id="GO:0046872">
    <property type="term" value="F:metal ion binding"/>
    <property type="evidence" value="ECO:0007669"/>
    <property type="project" value="UniProtKB-KW"/>
</dbReference>
<dbReference type="NCBIfam" id="NF011991">
    <property type="entry name" value="PRK15447.1"/>
    <property type="match status" value="1"/>
</dbReference>
<feature type="binding site" evidence="1">
    <location>
        <position position="173"/>
    </location>
    <ligand>
        <name>[4Fe-4S] cluster</name>
        <dbReference type="ChEBI" id="CHEBI:49883"/>
    </ligand>
</feature>
<dbReference type="Proteomes" id="UP000199256">
    <property type="component" value="Unassembled WGS sequence"/>
</dbReference>
<dbReference type="EMBL" id="FOAA01000013">
    <property type="protein sequence ID" value="SEL29237.1"/>
    <property type="molecule type" value="Genomic_DNA"/>
</dbReference>
<feature type="binding site" evidence="1">
    <location>
        <position position="39"/>
    </location>
    <ligand>
        <name>[4Fe-4S] cluster</name>
        <dbReference type="ChEBI" id="CHEBI:49883"/>
    </ligand>
</feature>
<keyword evidence="2" id="KW-0378">Hydrolase</keyword>
<comment type="cofactor">
    <cofactor evidence="1">
        <name>[4Fe-4S] cluster</name>
        <dbReference type="ChEBI" id="CHEBI:49883"/>
    </cofactor>
</comment>
<dbReference type="PANTHER" id="PTHR30217">
    <property type="entry name" value="PEPTIDASE U32 FAMILY"/>
    <property type="match status" value="1"/>
</dbReference>
<comment type="similarity">
    <text evidence="1">Belongs to the peptidase U32 family. UbiV subfamily.</text>
</comment>
<dbReference type="InterPro" id="IPR051454">
    <property type="entry name" value="RNA/ubiquinone_mod_enzymes"/>
</dbReference>
<keyword evidence="2" id="KW-0645">Protease</keyword>
<evidence type="ECO:0000256" key="1">
    <source>
        <dbReference type="HAMAP-Rule" id="MF_02233"/>
    </source>
</evidence>
<dbReference type="HAMAP" id="MF_02233">
    <property type="entry name" value="UbiV"/>
    <property type="match status" value="1"/>
</dbReference>
<dbReference type="UniPathway" id="UPA00232"/>
<keyword evidence="1" id="KW-0408">Iron</keyword>
<comment type="function">
    <text evidence="1">Required for O(2)-independent ubiquinone (coenzyme Q) biosynthesis. Together with UbiU, is essential for the C6-hydroxylation reaction in the oxygen-independent ubiquinone biosynthesis pathway.</text>
</comment>
<feature type="binding site" evidence="1">
    <location>
        <position position="190"/>
    </location>
    <ligand>
        <name>[4Fe-4S] cluster</name>
        <dbReference type="ChEBI" id="CHEBI:49883"/>
    </ligand>
</feature>
<keyword evidence="1" id="KW-0004">4Fe-4S</keyword>
<dbReference type="GO" id="GO:0006744">
    <property type="term" value="P:ubiquinone biosynthetic process"/>
    <property type="evidence" value="ECO:0007669"/>
    <property type="project" value="UniProtKB-UniRule"/>
</dbReference>
<protein>
    <recommendedName>
        <fullName evidence="1">Ubiquinone biosynthesis protein UbiV</fullName>
    </recommendedName>
</protein>
<dbReference type="InterPro" id="IPR043693">
    <property type="entry name" value="UbiV"/>
</dbReference>
<proteinExistence type="inferred from homology"/>
<dbReference type="OrthoDB" id="8523349at2"/>
<dbReference type="GO" id="GO:0051539">
    <property type="term" value="F:4 iron, 4 sulfur cluster binding"/>
    <property type="evidence" value="ECO:0007669"/>
    <property type="project" value="UniProtKB-UniRule"/>
</dbReference>
<dbReference type="AlphaFoldDB" id="A0A1H7P2E4"/>
<gene>
    <name evidence="1" type="primary">ubiV</name>
    <name evidence="2" type="ORF">SAMN05444515_1138</name>
</gene>
<keyword evidence="1" id="KW-0479">Metal-binding</keyword>
<comment type="pathway">
    <text evidence="1">Cofactor biosynthesis; ubiquinone biosynthesis.</text>
</comment>